<feature type="region of interest" description="Disordered" evidence="6">
    <location>
        <begin position="411"/>
        <end position="438"/>
    </location>
</feature>
<evidence type="ECO:0000256" key="3">
    <source>
        <dbReference type="ARBA" id="ARBA00023157"/>
    </source>
</evidence>
<dbReference type="InterPro" id="IPR036179">
    <property type="entry name" value="Ig-like_dom_sf"/>
</dbReference>
<dbReference type="AlphaFoldDB" id="A0A8V0XGJ2"/>
<dbReference type="InterPro" id="IPR003599">
    <property type="entry name" value="Ig_sub"/>
</dbReference>
<keyword evidence="7" id="KW-0472">Membrane</keyword>
<feature type="domain" description="Ig-like" evidence="8">
    <location>
        <begin position="236"/>
        <end position="304"/>
    </location>
</feature>
<feature type="compositionally biased region" description="Low complexity" evidence="6">
    <location>
        <begin position="411"/>
        <end position="422"/>
    </location>
</feature>
<evidence type="ECO:0000259" key="8">
    <source>
        <dbReference type="PROSITE" id="PS50835"/>
    </source>
</evidence>
<dbReference type="InterPro" id="IPR007110">
    <property type="entry name" value="Ig-like_dom"/>
</dbReference>
<evidence type="ECO:0000313" key="10">
    <source>
        <dbReference type="Proteomes" id="UP000000539"/>
    </source>
</evidence>
<dbReference type="PROSITE" id="PS50835">
    <property type="entry name" value="IG_LIKE"/>
    <property type="match status" value="1"/>
</dbReference>
<evidence type="ECO:0000256" key="6">
    <source>
        <dbReference type="SAM" id="MobiDB-lite"/>
    </source>
</evidence>
<accession>A0A8V0XGJ2</accession>
<protein>
    <recommendedName>
        <fullName evidence="8">Ig-like domain-containing protein</fullName>
    </recommendedName>
</protein>
<keyword evidence="7" id="KW-1133">Transmembrane helix</keyword>
<dbReference type="PANTHER" id="PTHR11738">
    <property type="entry name" value="MHC CLASS I NK CELL RECEPTOR"/>
    <property type="match status" value="1"/>
</dbReference>
<evidence type="ECO:0000256" key="5">
    <source>
        <dbReference type="ARBA" id="ARBA00023319"/>
    </source>
</evidence>
<reference evidence="9" key="1">
    <citation type="submission" date="2020-11" db="EMBL/GenBank/DDBJ databases">
        <title>Gallus gallus (Chicken) genome, bGalGal1, GRCg7b, maternal haplotype autosomes + Z &amp; W.</title>
        <authorList>
            <person name="Warren W."/>
            <person name="Formenti G."/>
            <person name="Fedrigo O."/>
            <person name="Haase B."/>
            <person name="Mountcastle J."/>
            <person name="Balacco J."/>
            <person name="Tracey A."/>
            <person name="Schneider V."/>
            <person name="Okimoto R."/>
            <person name="Cheng H."/>
            <person name="Hawken R."/>
            <person name="Howe K."/>
            <person name="Jarvis E.D."/>
        </authorList>
    </citation>
    <scope>NUCLEOTIDE SEQUENCE [LARGE SCALE GENOMIC DNA]</scope>
    <source>
        <strain evidence="9">Broiler</strain>
    </source>
</reference>
<reference evidence="9" key="3">
    <citation type="submission" date="2025-09" db="UniProtKB">
        <authorList>
            <consortium name="Ensembl"/>
        </authorList>
    </citation>
    <scope>IDENTIFICATION</scope>
    <source>
        <strain evidence="9">broiler</strain>
    </source>
</reference>
<evidence type="ECO:0000313" key="9">
    <source>
        <dbReference type="Ensembl" id="ENSGALP00010007260.1"/>
    </source>
</evidence>
<keyword evidence="10" id="KW-1185">Reference proteome</keyword>
<keyword evidence="4" id="KW-0325">Glycoprotein</keyword>
<dbReference type="Gene3D" id="2.60.40.10">
    <property type="entry name" value="Immunoglobulins"/>
    <property type="match status" value="2"/>
</dbReference>
<keyword evidence="2" id="KW-0677">Repeat</keyword>
<dbReference type="InterPro" id="IPR003598">
    <property type="entry name" value="Ig_sub2"/>
</dbReference>
<sequence>MPNPTNPPQNTATMHEGTQFFLIHLKIPPPLLWDPKICTKLTEKSHKTREVCGASQHLCHTVGIPVMPPPPWERRLPHQDLTSQHPSRKRGTDSSSAPPPASAAVSLSPSCRCLMAPMAVALILGWWLVAASRAQQVQQPSLSLHPSQGLSLGDTVTLRCHLPQPAAWVRLYRYQNPAYIEQKDNVQDVAEFSLAGIKQADAVRYQCQYQGLEPAGTSQKSDPVELVVTDNSYPPPGISLSPKEHVEIGTNVTIQCSNQEYGAAFLLHKDGHSAPIQHQEPDYWGTATFTLFGVTPADSGTYRCSYRISGCCLLFSPLGDNVTLEVIPRPAPPGVNGGPSRKLVAAVSGACVAAIVIIIVLTASLLLVAQRRQMQTDLRPGATSRSPEAMQFQVSPGDSEGLTYAQLQAVTPSTHPPNSSTTPEPPIIYAEVGTRGPC</sequence>
<dbReference type="PANTHER" id="PTHR11738:SF186">
    <property type="entry name" value="OSTEOCLAST-ASSOCIATED IMMUNOGLOBULIN-LIKE RECEPTOR"/>
    <property type="match status" value="1"/>
</dbReference>
<dbReference type="SUPFAM" id="SSF48726">
    <property type="entry name" value="Immunoglobulin"/>
    <property type="match status" value="2"/>
</dbReference>
<feature type="transmembrane region" description="Helical" evidence="7">
    <location>
        <begin position="343"/>
        <end position="369"/>
    </location>
</feature>
<dbReference type="SMART" id="SM00409">
    <property type="entry name" value="IG"/>
    <property type="match status" value="2"/>
</dbReference>
<dbReference type="Ensembl" id="ENSGALT00010012696.1">
    <property type="protein sequence ID" value="ENSGALP00010007260.1"/>
    <property type="gene ID" value="ENSGALG00010005352.1"/>
</dbReference>
<dbReference type="InterPro" id="IPR013783">
    <property type="entry name" value="Ig-like_fold"/>
</dbReference>
<dbReference type="FunFam" id="2.60.40.10:FF:000033">
    <property type="entry name" value="Killer cell immunoglobulin-like receptor"/>
    <property type="match status" value="1"/>
</dbReference>
<dbReference type="SMART" id="SM00408">
    <property type="entry name" value="IGc2"/>
    <property type="match status" value="2"/>
</dbReference>
<keyword evidence="1" id="KW-0732">Signal</keyword>
<evidence type="ECO:0000256" key="2">
    <source>
        <dbReference type="ARBA" id="ARBA00022737"/>
    </source>
</evidence>
<keyword evidence="5" id="KW-0393">Immunoglobulin domain</keyword>
<dbReference type="Pfam" id="PF13927">
    <property type="entry name" value="Ig_3"/>
    <property type="match status" value="1"/>
</dbReference>
<keyword evidence="3" id="KW-1015">Disulfide bond</keyword>
<evidence type="ECO:0000256" key="4">
    <source>
        <dbReference type="ARBA" id="ARBA00023180"/>
    </source>
</evidence>
<feature type="region of interest" description="Disordered" evidence="6">
    <location>
        <begin position="378"/>
        <end position="397"/>
    </location>
</feature>
<organism evidence="9 10">
    <name type="scientific">Gallus gallus</name>
    <name type="common">Chicken</name>
    <dbReference type="NCBI Taxonomy" id="9031"/>
    <lineage>
        <taxon>Eukaryota</taxon>
        <taxon>Metazoa</taxon>
        <taxon>Chordata</taxon>
        <taxon>Craniata</taxon>
        <taxon>Vertebrata</taxon>
        <taxon>Euteleostomi</taxon>
        <taxon>Archelosauria</taxon>
        <taxon>Archosauria</taxon>
        <taxon>Dinosauria</taxon>
        <taxon>Saurischia</taxon>
        <taxon>Theropoda</taxon>
        <taxon>Coelurosauria</taxon>
        <taxon>Aves</taxon>
        <taxon>Neognathae</taxon>
        <taxon>Galloanserae</taxon>
        <taxon>Galliformes</taxon>
        <taxon>Phasianidae</taxon>
        <taxon>Phasianinae</taxon>
        <taxon>Gallus</taxon>
    </lineage>
</organism>
<reference evidence="9" key="2">
    <citation type="submission" date="2025-08" db="UniProtKB">
        <authorList>
            <consortium name="Ensembl"/>
        </authorList>
    </citation>
    <scope>IDENTIFICATION</scope>
    <source>
        <strain evidence="9">broiler</strain>
    </source>
</reference>
<dbReference type="Proteomes" id="UP000000539">
    <property type="component" value="Chromosome 31"/>
</dbReference>
<keyword evidence="7" id="KW-0812">Transmembrane</keyword>
<evidence type="ECO:0000256" key="1">
    <source>
        <dbReference type="ARBA" id="ARBA00022729"/>
    </source>
</evidence>
<name>A0A8V0XGJ2_CHICK</name>
<dbReference type="GO" id="GO:0002764">
    <property type="term" value="P:immune response-regulating signaling pathway"/>
    <property type="evidence" value="ECO:0000318"/>
    <property type="project" value="GO_Central"/>
</dbReference>
<dbReference type="FunFam" id="2.60.40.10:FF:000049">
    <property type="entry name" value="Leukocyte immunoglobulin-like receptor subfamily B member 1"/>
    <property type="match status" value="1"/>
</dbReference>
<proteinExistence type="predicted"/>
<dbReference type="GeneTree" id="ENSGT01100000263478"/>
<feature type="region of interest" description="Disordered" evidence="6">
    <location>
        <begin position="69"/>
        <end position="101"/>
    </location>
</feature>
<dbReference type="InterPro" id="IPR050412">
    <property type="entry name" value="Ig-like_Receptors_ImmuneReg"/>
</dbReference>
<evidence type="ECO:0000256" key="7">
    <source>
        <dbReference type="SAM" id="Phobius"/>
    </source>
</evidence>
<dbReference type="GlyGen" id="A0A8V0XGJ2">
    <property type="glycosylation" value="1 site"/>
</dbReference>